<feature type="non-terminal residue" evidence="1">
    <location>
        <position position="319"/>
    </location>
</feature>
<dbReference type="EMBL" id="LAZR01055896">
    <property type="protein sequence ID" value="KKK75377.1"/>
    <property type="molecule type" value="Genomic_DNA"/>
</dbReference>
<organism evidence="1">
    <name type="scientific">marine sediment metagenome</name>
    <dbReference type="NCBI Taxonomy" id="412755"/>
    <lineage>
        <taxon>unclassified sequences</taxon>
        <taxon>metagenomes</taxon>
        <taxon>ecological metagenomes</taxon>
    </lineage>
</organism>
<dbReference type="Gene3D" id="3.40.720.10">
    <property type="entry name" value="Alkaline Phosphatase, subunit A"/>
    <property type="match status" value="1"/>
</dbReference>
<dbReference type="GO" id="GO:0016787">
    <property type="term" value="F:hydrolase activity"/>
    <property type="evidence" value="ECO:0007669"/>
    <property type="project" value="UniProtKB-ARBA"/>
</dbReference>
<sequence>MTGGGNRKLLVIDVAALSFGVAHGDLHGGMIETVFPALTCPVQASFRTASFPDSHGVVANGFFRRDLRRAMFWEQSARLVSGRRIWGGFRAAGGKVAMLFWQQSLGEDADVILSPAPIHKHHGGMIEDCYSQPAGLYDRLCRTIGRRFKLRQYWGPMASAKVGRWIVEATLAVLTDPELAPGLCLTYLPTADYDLQRKDPSDPAVQSAVGAAVNDQLAQLIDGARSLGYEIVLFGDYRIAPVARAALPNLALAQAGLLKTRPVKDMLYPDLHTSRAFAMVDHQIAHVYAFGEDDAAEARAVLAELPGVAEVMDRQGQGL</sequence>
<gene>
    <name evidence="1" type="ORF">LCGC14_2874320</name>
</gene>
<dbReference type="AlphaFoldDB" id="A0A0F8Y1Z8"/>
<dbReference type="PANTHER" id="PTHR10151">
    <property type="entry name" value="ECTONUCLEOTIDE PYROPHOSPHATASE/PHOSPHODIESTERASE"/>
    <property type="match status" value="1"/>
</dbReference>
<evidence type="ECO:0008006" key="2">
    <source>
        <dbReference type="Google" id="ProtNLM"/>
    </source>
</evidence>
<reference evidence="1" key="1">
    <citation type="journal article" date="2015" name="Nature">
        <title>Complex archaea that bridge the gap between prokaryotes and eukaryotes.</title>
        <authorList>
            <person name="Spang A."/>
            <person name="Saw J.H."/>
            <person name="Jorgensen S.L."/>
            <person name="Zaremba-Niedzwiedzka K."/>
            <person name="Martijn J."/>
            <person name="Lind A.E."/>
            <person name="van Eijk R."/>
            <person name="Schleper C."/>
            <person name="Guy L."/>
            <person name="Ettema T.J."/>
        </authorList>
    </citation>
    <scope>NUCLEOTIDE SEQUENCE</scope>
</reference>
<name>A0A0F8Y1Z8_9ZZZZ</name>
<dbReference type="Pfam" id="PF01663">
    <property type="entry name" value="Phosphodiest"/>
    <property type="match status" value="1"/>
</dbReference>
<protein>
    <recommendedName>
        <fullName evidence="2">Alkaline phosphatase family protein</fullName>
    </recommendedName>
</protein>
<accession>A0A0F8Y1Z8</accession>
<dbReference type="InterPro" id="IPR002591">
    <property type="entry name" value="Phosphodiest/P_Trfase"/>
</dbReference>
<dbReference type="InterPro" id="IPR017850">
    <property type="entry name" value="Alkaline_phosphatase_core_sf"/>
</dbReference>
<comment type="caution">
    <text evidence="1">The sequence shown here is derived from an EMBL/GenBank/DDBJ whole genome shotgun (WGS) entry which is preliminary data.</text>
</comment>
<dbReference type="PANTHER" id="PTHR10151:SF120">
    <property type="entry name" value="BIS(5'-ADENOSYL)-TRIPHOSPHATASE"/>
    <property type="match status" value="1"/>
</dbReference>
<proteinExistence type="predicted"/>
<evidence type="ECO:0000313" key="1">
    <source>
        <dbReference type="EMBL" id="KKK75377.1"/>
    </source>
</evidence>
<dbReference type="SUPFAM" id="SSF53649">
    <property type="entry name" value="Alkaline phosphatase-like"/>
    <property type="match status" value="1"/>
</dbReference>